<dbReference type="AlphaFoldDB" id="A0A183C179"/>
<reference evidence="2" key="3">
    <citation type="submission" date="2016-06" db="UniProtKB">
        <authorList>
            <consortium name="WormBaseParasite"/>
        </authorList>
    </citation>
    <scope>IDENTIFICATION</scope>
</reference>
<evidence type="ECO:0000313" key="2">
    <source>
        <dbReference type="WBParaSite" id="GPLIN_000662200"/>
    </source>
</evidence>
<proteinExistence type="predicted"/>
<reference evidence="1" key="2">
    <citation type="submission" date="2014-05" db="EMBL/GenBank/DDBJ databases">
        <title>The genome and life-stage specific transcriptomes of Globodera pallida elucidate key aspects of plant parasitism by a cyst nematode.</title>
        <authorList>
            <person name="Cotton J.A."/>
            <person name="Lilley C.J."/>
            <person name="Jones L.M."/>
            <person name="Kikuchi T."/>
            <person name="Reid A.J."/>
            <person name="Thorpe P."/>
            <person name="Tsai I.J."/>
            <person name="Beasley H."/>
            <person name="Blok V."/>
            <person name="Cock P.J.A."/>
            <person name="Van den Akker S.E."/>
            <person name="Holroyd N."/>
            <person name="Hunt M."/>
            <person name="Mantelin S."/>
            <person name="Naghra H."/>
            <person name="Pain A."/>
            <person name="Palomares-Rius J.E."/>
            <person name="Zarowiecki M."/>
            <person name="Berriman M."/>
            <person name="Jones J.T."/>
            <person name="Urwin P.E."/>
        </authorList>
    </citation>
    <scope>NUCLEOTIDE SEQUENCE [LARGE SCALE GENOMIC DNA]</scope>
    <source>
        <strain evidence="1">Lindley</strain>
    </source>
</reference>
<dbReference type="Proteomes" id="UP000050741">
    <property type="component" value="Unassembled WGS sequence"/>
</dbReference>
<protein>
    <submittedName>
        <fullName evidence="2">RNA methyltransferase</fullName>
    </submittedName>
</protein>
<sequence length="80" mass="9159">MLELTNLAIWTFGKNRDTPDTIFDSLLKDPIITVQLFHRPVNPLVSEWSKTRDISVGVFSRVVKVRSVKDRDLFAACKIV</sequence>
<evidence type="ECO:0000313" key="1">
    <source>
        <dbReference type="Proteomes" id="UP000050741"/>
    </source>
</evidence>
<reference evidence="1" key="1">
    <citation type="submission" date="2013-12" db="EMBL/GenBank/DDBJ databases">
        <authorList>
            <person name="Aslett M."/>
        </authorList>
    </citation>
    <scope>NUCLEOTIDE SEQUENCE [LARGE SCALE GENOMIC DNA]</scope>
    <source>
        <strain evidence="1">Lindley</strain>
    </source>
</reference>
<dbReference type="WBParaSite" id="GPLIN_000662200">
    <property type="protein sequence ID" value="GPLIN_000662200"/>
    <property type="gene ID" value="GPLIN_000662200"/>
</dbReference>
<name>A0A183C179_GLOPA</name>
<keyword evidence="1" id="KW-1185">Reference proteome</keyword>
<organism evidence="1 2">
    <name type="scientific">Globodera pallida</name>
    <name type="common">Potato cyst nematode worm</name>
    <name type="synonym">Heterodera pallida</name>
    <dbReference type="NCBI Taxonomy" id="36090"/>
    <lineage>
        <taxon>Eukaryota</taxon>
        <taxon>Metazoa</taxon>
        <taxon>Ecdysozoa</taxon>
        <taxon>Nematoda</taxon>
        <taxon>Chromadorea</taxon>
        <taxon>Rhabditida</taxon>
        <taxon>Tylenchina</taxon>
        <taxon>Tylenchomorpha</taxon>
        <taxon>Tylenchoidea</taxon>
        <taxon>Heteroderidae</taxon>
        <taxon>Heteroderinae</taxon>
        <taxon>Globodera</taxon>
    </lineage>
</organism>
<accession>A0A183C179</accession>